<keyword evidence="10" id="KW-1185">Reference proteome</keyword>
<protein>
    <submittedName>
        <fullName evidence="9">Dipeptide transport system permease protein DppB</fullName>
    </submittedName>
</protein>
<keyword evidence="3" id="KW-1003">Cell membrane</keyword>
<dbReference type="SUPFAM" id="SSF161098">
    <property type="entry name" value="MetI-like"/>
    <property type="match status" value="1"/>
</dbReference>
<sequence>MIRYLGWRLLHAIVTVVVAVSLVFIAVRLLPGNPLLARFGQHPDLKQIEQLRAQYGWDQPIYIQLGQFFWQVLKTGDLGNSLARSHVSVNRELLQRIPATVELTMAACLIAFPLGITAGVAAAVWRNRWPDWLCTAGSLVGVSVPVFFLGICLRLIFSGLPTSQRLPADVFDFEPLTGLFLIDTLLRGRPELWLAAVQHLILPAMALATIPAAIIARITRAAMLDVLAADYLRTARAKGCSLWRSVWRHALPNAAVPVVNIAGLQVGLLLSGAVLTETVFDWPGMGTYIASAVLGDKDYVAVQAGAIVICILFVTMNLLLDLVFVWLDPRIRLGE</sequence>
<dbReference type="AlphaFoldDB" id="A0A517YL51"/>
<gene>
    <name evidence="9" type="primary">dppB_2</name>
    <name evidence="9" type="ORF">ETAA8_60910</name>
</gene>
<feature type="domain" description="ABC transmembrane type-1" evidence="8">
    <location>
        <begin position="97"/>
        <end position="320"/>
    </location>
</feature>
<comment type="similarity">
    <text evidence="7">Belongs to the binding-protein-dependent transport system permease family.</text>
</comment>
<feature type="transmembrane region" description="Helical" evidence="7">
    <location>
        <begin position="9"/>
        <end position="30"/>
    </location>
</feature>
<comment type="subcellular location">
    <subcellularLocation>
        <location evidence="1 7">Cell membrane</location>
        <topology evidence="1 7">Multi-pass membrane protein</topology>
    </subcellularLocation>
</comment>
<dbReference type="EMBL" id="CP036274">
    <property type="protein sequence ID" value="QDU30938.1"/>
    <property type="molecule type" value="Genomic_DNA"/>
</dbReference>
<dbReference type="Pfam" id="PF19300">
    <property type="entry name" value="BPD_transp_1_N"/>
    <property type="match status" value="1"/>
</dbReference>
<feature type="transmembrane region" description="Helical" evidence="7">
    <location>
        <begin position="103"/>
        <end position="125"/>
    </location>
</feature>
<feature type="transmembrane region" description="Helical" evidence="7">
    <location>
        <begin position="192"/>
        <end position="215"/>
    </location>
</feature>
<dbReference type="KEGG" id="aagg:ETAA8_60910"/>
<dbReference type="PANTHER" id="PTHR43163:SF6">
    <property type="entry name" value="DIPEPTIDE TRANSPORT SYSTEM PERMEASE PROTEIN DPPB-RELATED"/>
    <property type="match status" value="1"/>
</dbReference>
<dbReference type="Pfam" id="PF00528">
    <property type="entry name" value="BPD_transp_1"/>
    <property type="match status" value="1"/>
</dbReference>
<evidence type="ECO:0000256" key="4">
    <source>
        <dbReference type="ARBA" id="ARBA00022692"/>
    </source>
</evidence>
<evidence type="ECO:0000313" key="9">
    <source>
        <dbReference type="EMBL" id="QDU30938.1"/>
    </source>
</evidence>
<dbReference type="InterPro" id="IPR045621">
    <property type="entry name" value="BPD_transp_1_N"/>
</dbReference>
<dbReference type="Gene3D" id="1.10.3720.10">
    <property type="entry name" value="MetI-like"/>
    <property type="match status" value="1"/>
</dbReference>
<reference evidence="9 10" key="1">
    <citation type="submission" date="2019-02" db="EMBL/GenBank/DDBJ databases">
        <title>Deep-cultivation of Planctomycetes and their phenomic and genomic characterization uncovers novel biology.</title>
        <authorList>
            <person name="Wiegand S."/>
            <person name="Jogler M."/>
            <person name="Boedeker C."/>
            <person name="Pinto D."/>
            <person name="Vollmers J."/>
            <person name="Rivas-Marin E."/>
            <person name="Kohn T."/>
            <person name="Peeters S.H."/>
            <person name="Heuer A."/>
            <person name="Rast P."/>
            <person name="Oberbeckmann S."/>
            <person name="Bunk B."/>
            <person name="Jeske O."/>
            <person name="Meyerdierks A."/>
            <person name="Storesund J.E."/>
            <person name="Kallscheuer N."/>
            <person name="Luecker S."/>
            <person name="Lage O.M."/>
            <person name="Pohl T."/>
            <person name="Merkel B.J."/>
            <person name="Hornburger P."/>
            <person name="Mueller R.-W."/>
            <person name="Bruemmer F."/>
            <person name="Labrenz M."/>
            <person name="Spormann A.M."/>
            <person name="Op den Camp H."/>
            <person name="Overmann J."/>
            <person name="Amann R."/>
            <person name="Jetten M.S.M."/>
            <person name="Mascher T."/>
            <person name="Medema M.H."/>
            <person name="Devos D.P."/>
            <person name="Kaster A.-K."/>
            <person name="Ovreas L."/>
            <person name="Rohde M."/>
            <person name="Galperin M.Y."/>
            <person name="Jogler C."/>
        </authorList>
    </citation>
    <scope>NUCLEOTIDE SEQUENCE [LARGE SCALE GENOMIC DNA]</scope>
    <source>
        <strain evidence="9 10">ETA_A8</strain>
    </source>
</reference>
<keyword evidence="6 7" id="KW-0472">Membrane</keyword>
<name>A0A517YL51_9BACT</name>
<evidence type="ECO:0000256" key="3">
    <source>
        <dbReference type="ARBA" id="ARBA00022475"/>
    </source>
</evidence>
<evidence type="ECO:0000256" key="1">
    <source>
        <dbReference type="ARBA" id="ARBA00004651"/>
    </source>
</evidence>
<dbReference type="PANTHER" id="PTHR43163">
    <property type="entry name" value="DIPEPTIDE TRANSPORT SYSTEM PERMEASE PROTEIN DPPB-RELATED"/>
    <property type="match status" value="1"/>
</dbReference>
<dbReference type="GO" id="GO:0005886">
    <property type="term" value="C:plasma membrane"/>
    <property type="evidence" value="ECO:0007669"/>
    <property type="project" value="UniProtKB-SubCell"/>
</dbReference>
<evidence type="ECO:0000256" key="2">
    <source>
        <dbReference type="ARBA" id="ARBA00022448"/>
    </source>
</evidence>
<evidence type="ECO:0000256" key="6">
    <source>
        <dbReference type="ARBA" id="ARBA00023136"/>
    </source>
</evidence>
<evidence type="ECO:0000259" key="8">
    <source>
        <dbReference type="PROSITE" id="PS50928"/>
    </source>
</evidence>
<feature type="transmembrane region" description="Helical" evidence="7">
    <location>
        <begin position="304"/>
        <end position="327"/>
    </location>
</feature>
<proteinExistence type="inferred from homology"/>
<accession>A0A517YL51</accession>
<keyword evidence="2 7" id="KW-0813">Transport</keyword>
<dbReference type="InterPro" id="IPR000515">
    <property type="entry name" value="MetI-like"/>
</dbReference>
<evidence type="ECO:0000256" key="7">
    <source>
        <dbReference type="RuleBase" id="RU363032"/>
    </source>
</evidence>
<evidence type="ECO:0000313" key="10">
    <source>
        <dbReference type="Proteomes" id="UP000315017"/>
    </source>
</evidence>
<dbReference type="CDD" id="cd06261">
    <property type="entry name" value="TM_PBP2"/>
    <property type="match status" value="1"/>
</dbReference>
<dbReference type="PROSITE" id="PS50928">
    <property type="entry name" value="ABC_TM1"/>
    <property type="match status" value="1"/>
</dbReference>
<dbReference type="InterPro" id="IPR035906">
    <property type="entry name" value="MetI-like_sf"/>
</dbReference>
<dbReference type="Proteomes" id="UP000315017">
    <property type="component" value="Chromosome"/>
</dbReference>
<keyword evidence="4 7" id="KW-0812">Transmembrane</keyword>
<evidence type="ECO:0000256" key="5">
    <source>
        <dbReference type="ARBA" id="ARBA00022989"/>
    </source>
</evidence>
<organism evidence="9 10">
    <name type="scientific">Anatilimnocola aggregata</name>
    <dbReference type="NCBI Taxonomy" id="2528021"/>
    <lineage>
        <taxon>Bacteria</taxon>
        <taxon>Pseudomonadati</taxon>
        <taxon>Planctomycetota</taxon>
        <taxon>Planctomycetia</taxon>
        <taxon>Pirellulales</taxon>
        <taxon>Pirellulaceae</taxon>
        <taxon>Anatilimnocola</taxon>
    </lineage>
</organism>
<dbReference type="GO" id="GO:0055085">
    <property type="term" value="P:transmembrane transport"/>
    <property type="evidence" value="ECO:0007669"/>
    <property type="project" value="InterPro"/>
</dbReference>
<dbReference type="RefSeq" id="WP_145097261.1">
    <property type="nucleotide sequence ID" value="NZ_CP036274.1"/>
</dbReference>
<dbReference type="OrthoDB" id="9773221at2"/>
<feature type="transmembrane region" description="Helical" evidence="7">
    <location>
        <begin position="254"/>
        <end position="275"/>
    </location>
</feature>
<feature type="transmembrane region" description="Helical" evidence="7">
    <location>
        <begin position="132"/>
        <end position="157"/>
    </location>
</feature>
<keyword evidence="5 7" id="KW-1133">Transmembrane helix</keyword>